<dbReference type="InterPro" id="IPR024165">
    <property type="entry name" value="Kan/Strep_kinase"/>
</dbReference>
<feature type="binding site" evidence="9">
    <location>
        <position position="190"/>
    </location>
    <ligand>
        <name>Mg(2+)</name>
        <dbReference type="ChEBI" id="CHEBI:18420"/>
    </ligand>
</feature>
<dbReference type="Proteomes" id="UP000252167">
    <property type="component" value="Unassembled WGS sequence"/>
</dbReference>
<keyword evidence="9" id="KW-0479">Metal-binding</keyword>
<keyword evidence="12" id="KW-1185">Reference proteome</keyword>
<dbReference type="PANTHER" id="PTHR21310">
    <property type="entry name" value="AMINOGLYCOSIDE PHOSPHOTRANSFERASE-RELATED-RELATED"/>
    <property type="match status" value="1"/>
</dbReference>
<evidence type="ECO:0000259" key="10">
    <source>
        <dbReference type="Pfam" id="PF01636"/>
    </source>
</evidence>
<keyword evidence="3 7" id="KW-0547">Nucleotide-binding</keyword>
<dbReference type="InterPro" id="IPR011009">
    <property type="entry name" value="Kinase-like_dom_sf"/>
</dbReference>
<comment type="similarity">
    <text evidence="1 7">Belongs to the aminoglycoside phosphotransferase family.</text>
</comment>
<evidence type="ECO:0000256" key="8">
    <source>
        <dbReference type="PIRSR" id="PIRSR000706-1"/>
    </source>
</evidence>
<evidence type="ECO:0000256" key="1">
    <source>
        <dbReference type="ARBA" id="ARBA00006219"/>
    </source>
</evidence>
<keyword evidence="9" id="KW-0460">Magnesium</keyword>
<dbReference type="GO" id="GO:0016773">
    <property type="term" value="F:phosphotransferase activity, alcohol group as acceptor"/>
    <property type="evidence" value="ECO:0007669"/>
    <property type="project" value="InterPro"/>
</dbReference>
<evidence type="ECO:0000256" key="5">
    <source>
        <dbReference type="ARBA" id="ARBA00022840"/>
    </source>
</evidence>
<evidence type="ECO:0000256" key="6">
    <source>
        <dbReference type="ARBA" id="ARBA00023251"/>
    </source>
</evidence>
<dbReference type="Gene3D" id="3.30.200.20">
    <property type="entry name" value="Phosphorylase Kinase, domain 1"/>
    <property type="match status" value="1"/>
</dbReference>
<evidence type="ECO:0000256" key="4">
    <source>
        <dbReference type="ARBA" id="ARBA00022777"/>
    </source>
</evidence>
<dbReference type="RefSeq" id="WP_082344608.1">
    <property type="nucleotide sequence ID" value="NZ_POAF01000006.1"/>
</dbReference>
<name>A0A365YBK3_9MICC</name>
<feature type="binding site" evidence="9">
    <location>
        <position position="204"/>
    </location>
    <ligand>
        <name>Mg(2+)</name>
        <dbReference type="ChEBI" id="CHEBI:18420"/>
    </ligand>
</feature>
<dbReference type="SUPFAM" id="SSF56112">
    <property type="entry name" value="Protein kinase-like (PK-like)"/>
    <property type="match status" value="1"/>
</dbReference>
<dbReference type="Gene3D" id="3.90.1200.10">
    <property type="match status" value="1"/>
</dbReference>
<dbReference type="Pfam" id="PF01636">
    <property type="entry name" value="APH"/>
    <property type="match status" value="1"/>
</dbReference>
<feature type="active site" description="Proton acceptor" evidence="8">
    <location>
        <position position="185"/>
    </location>
</feature>
<dbReference type="EMBL" id="POAF01000006">
    <property type="protein sequence ID" value="RBM00071.1"/>
    <property type="molecule type" value="Genomic_DNA"/>
</dbReference>
<evidence type="ECO:0000256" key="7">
    <source>
        <dbReference type="PIRNR" id="PIRNR000706"/>
    </source>
</evidence>
<comment type="caution">
    <text evidence="11">The sequence shown here is derived from an EMBL/GenBank/DDBJ whole genome shotgun (WGS) entry which is preliminary data.</text>
</comment>
<dbReference type="PIRSF" id="PIRSF000706">
    <property type="entry name" value="Kanamycin_kin"/>
    <property type="match status" value="1"/>
</dbReference>
<keyword evidence="2 7" id="KW-0808">Transferase</keyword>
<dbReference type="InterPro" id="IPR051678">
    <property type="entry name" value="AGP_Transferase"/>
</dbReference>
<dbReference type="AlphaFoldDB" id="A0A365YBK3"/>
<dbReference type="GO" id="GO:0005524">
    <property type="term" value="F:ATP binding"/>
    <property type="evidence" value="ECO:0007669"/>
    <property type="project" value="UniProtKB-KW"/>
</dbReference>
<dbReference type="CDD" id="cd05150">
    <property type="entry name" value="APH"/>
    <property type="match status" value="1"/>
</dbReference>
<accession>A0A365YBK3</accession>
<evidence type="ECO:0000256" key="2">
    <source>
        <dbReference type="ARBA" id="ARBA00022679"/>
    </source>
</evidence>
<dbReference type="InterPro" id="IPR002575">
    <property type="entry name" value="Aminoglycoside_PTrfase"/>
</dbReference>
<keyword evidence="6 7" id="KW-0046">Antibiotic resistance</keyword>
<evidence type="ECO:0000256" key="3">
    <source>
        <dbReference type="ARBA" id="ARBA00022741"/>
    </source>
</evidence>
<organism evidence="11 12">
    <name type="scientific">Glutamicibacter soli</name>
    <dbReference type="NCBI Taxonomy" id="453836"/>
    <lineage>
        <taxon>Bacteria</taxon>
        <taxon>Bacillati</taxon>
        <taxon>Actinomycetota</taxon>
        <taxon>Actinomycetes</taxon>
        <taxon>Micrococcales</taxon>
        <taxon>Micrococcaceae</taxon>
        <taxon>Glutamicibacter</taxon>
    </lineage>
</organism>
<feature type="domain" description="Aminoglycoside phosphotransferase" evidence="10">
    <location>
        <begin position="73"/>
        <end position="251"/>
    </location>
</feature>
<dbReference type="PANTHER" id="PTHR21310:SF41">
    <property type="entry name" value="3'-PHOSPHOTRANSFERASE, PUTATIVE-RELATED"/>
    <property type="match status" value="1"/>
</dbReference>
<dbReference type="GO" id="GO:0046872">
    <property type="term" value="F:metal ion binding"/>
    <property type="evidence" value="ECO:0007669"/>
    <property type="project" value="UniProtKB-KW"/>
</dbReference>
<evidence type="ECO:0000256" key="9">
    <source>
        <dbReference type="PIRSR" id="PIRSR000706-2"/>
    </source>
</evidence>
<dbReference type="GO" id="GO:0046677">
    <property type="term" value="P:response to antibiotic"/>
    <property type="evidence" value="ECO:0007669"/>
    <property type="project" value="UniProtKB-KW"/>
</dbReference>
<keyword evidence="5 7" id="KW-0067">ATP-binding</keyword>
<keyword evidence="4 7" id="KW-0418">Kinase</keyword>
<evidence type="ECO:0000313" key="11">
    <source>
        <dbReference type="EMBL" id="RBM00071.1"/>
    </source>
</evidence>
<protein>
    <submittedName>
        <fullName evidence="11">Aminoglycoside 3'-phosphotransferase</fullName>
    </submittedName>
</protein>
<proteinExistence type="inferred from homology"/>
<dbReference type="GO" id="GO:0016301">
    <property type="term" value="F:kinase activity"/>
    <property type="evidence" value="ECO:0007669"/>
    <property type="project" value="UniProtKB-KW"/>
</dbReference>
<reference evidence="11 12" key="1">
    <citation type="submission" date="2018-01" db="EMBL/GenBank/DDBJ databases">
        <title>Glutamicibacter soli strain NHPC-3 Whole genome sequence and assembly.</title>
        <authorList>
            <person name="Choudhury P."/>
            <person name="Gupta D."/>
            <person name="Sengupta K."/>
            <person name="Jawed A."/>
            <person name="Sultana N."/>
            <person name="Saha P."/>
        </authorList>
    </citation>
    <scope>NUCLEOTIDE SEQUENCE [LARGE SCALE GENOMIC DNA]</scope>
    <source>
        <strain evidence="11 12">NHPC-3</strain>
    </source>
</reference>
<evidence type="ECO:0000313" key="12">
    <source>
        <dbReference type="Proteomes" id="UP000252167"/>
    </source>
</evidence>
<gene>
    <name evidence="11" type="ORF">C1H84_13150</name>
</gene>
<sequence>MSKPLFLAAAPPENLPVPPRVLQAARGEAVHGVWLNALGGVTYRLGEGPAQRFAKWSPYTASANGAGRSAADELDLRLEAERLRWAADYLAVPRVLSLEEFDDGQLMVTAALPGQNLVSDVGKAEPKLAARALGRGLRRLHEALPVERCPFRWDVATRAGWLTDELRERFLTEAPEEDLVVCHGDACAPNTLVGPGYEVTGHVDFGELGVGDRWADLAVAAWSTEWNFGAGVQAEVYAGYGIEPDERKIDFYRRLWDAT</sequence>